<dbReference type="KEGG" id="tnu:BD01_0314"/>
<organism evidence="1 2">
    <name type="scientific">Thermococcus nautili</name>
    <dbReference type="NCBI Taxonomy" id="195522"/>
    <lineage>
        <taxon>Archaea</taxon>
        <taxon>Methanobacteriati</taxon>
        <taxon>Methanobacteriota</taxon>
        <taxon>Thermococci</taxon>
        <taxon>Thermococcales</taxon>
        <taxon>Thermococcaceae</taxon>
        <taxon>Thermococcus</taxon>
    </lineage>
</organism>
<reference evidence="1 2" key="1">
    <citation type="submission" date="2014-02" db="EMBL/GenBank/DDBJ databases">
        <title>Genome Sequence of an Hyperthermophilic Archaeon, Thermococcus nautili 30-1, producing viral vesicles.</title>
        <authorList>
            <person name="Oberto J."/>
            <person name="Gaudin M."/>
            <person name="Cossu M."/>
            <person name="Gorlas A."/>
            <person name="Slesarev A."/>
            <person name="Marguet E."/>
            <person name="Forterre P."/>
        </authorList>
    </citation>
    <scope>NUCLEOTIDE SEQUENCE [LARGE SCALE GENOMIC DNA]</scope>
    <source>
        <strain evidence="1 2">30-1</strain>
    </source>
</reference>
<proteinExistence type="predicted"/>
<name>W8NZQ0_9EURY</name>
<evidence type="ECO:0000313" key="1">
    <source>
        <dbReference type="EMBL" id="AHL21941.1"/>
    </source>
</evidence>
<dbReference type="Proteomes" id="UP000019434">
    <property type="component" value="Chromosome"/>
</dbReference>
<gene>
    <name evidence="1" type="ORF">BD01_0314</name>
</gene>
<evidence type="ECO:0000313" key="2">
    <source>
        <dbReference type="Proteomes" id="UP000019434"/>
    </source>
</evidence>
<protein>
    <submittedName>
        <fullName evidence="1">Uncharacterized protein</fullName>
    </submittedName>
</protein>
<accession>W8NZQ0</accession>
<dbReference type="EMBL" id="CP007264">
    <property type="protein sequence ID" value="AHL21941.1"/>
    <property type="molecule type" value="Genomic_DNA"/>
</dbReference>
<sequence>MEEVFDVEVLISVTNFELMCALLEKRKKRD</sequence>
<dbReference type="AlphaFoldDB" id="W8NZQ0"/>
<dbReference type="HOGENOM" id="CLU_221184_0_0_2"/>
<keyword evidence="2" id="KW-1185">Reference proteome</keyword>